<accession>A0AAD6WUX2</accession>
<dbReference type="InterPro" id="IPR036291">
    <property type="entry name" value="NAD(P)-bd_dom_sf"/>
</dbReference>
<dbReference type="GO" id="GO:0003978">
    <property type="term" value="F:UDP-glucose 4-epimerase activity"/>
    <property type="evidence" value="ECO:0007669"/>
    <property type="project" value="UniProtKB-EC"/>
</dbReference>
<evidence type="ECO:0000256" key="1">
    <source>
        <dbReference type="ARBA" id="ARBA00000083"/>
    </source>
</evidence>
<evidence type="ECO:0000256" key="7">
    <source>
        <dbReference type="ARBA" id="ARBA00023235"/>
    </source>
</evidence>
<comment type="caution">
    <text evidence="13">The sequence shown here is derived from an EMBL/GenBank/DDBJ whole genome shotgun (WGS) entry which is preliminary data.</text>
</comment>
<dbReference type="AlphaFoldDB" id="A0AAD6WUX2"/>
<comment type="function">
    <text evidence="8">Mutarotase converts alpha-aldose to the beta-anomer. It is active on D-glucose, L-arabinose, D-xylose, D-galactose, maltose and lactose.</text>
</comment>
<evidence type="ECO:0000256" key="2">
    <source>
        <dbReference type="ARBA" id="ARBA00001911"/>
    </source>
</evidence>
<evidence type="ECO:0000256" key="8">
    <source>
        <dbReference type="ARBA" id="ARBA00037676"/>
    </source>
</evidence>
<comment type="similarity">
    <text evidence="10">In the C-terminal section; belongs to the aldose epimerase family.</text>
</comment>
<keyword evidence="14" id="KW-1185">Reference proteome</keyword>
<keyword evidence="6" id="KW-0299">Galactose metabolism</keyword>
<evidence type="ECO:0000259" key="12">
    <source>
        <dbReference type="Pfam" id="PF01370"/>
    </source>
</evidence>
<dbReference type="GO" id="GO:0006012">
    <property type="term" value="P:galactose metabolic process"/>
    <property type="evidence" value="ECO:0007669"/>
    <property type="project" value="UniProtKB-KW"/>
</dbReference>
<name>A0AAD6WUX2_9AGAR</name>
<dbReference type="Pfam" id="PF11957">
    <property type="entry name" value="efThoc1"/>
    <property type="match status" value="1"/>
</dbReference>
<keyword evidence="5" id="KW-0520">NAD</keyword>
<comment type="pathway">
    <text evidence="3">Carbohydrate metabolism; galactose metabolism.</text>
</comment>
<dbReference type="Proteomes" id="UP001218188">
    <property type="component" value="Unassembled WGS sequence"/>
</dbReference>
<sequence length="1122" mass="124915">MASLQPILTRLLKSLPPSPTQEKLDELVKKTLVETEAKSSAENRKSQWEFLLKNAVFDLACTEGKALKDEHTKYYNELRDILDVVLTFTEHEACEQTLPFTVLQDLLETQTIASCSHIFSWIEARAERLTDGLVPQKGKALILLRTLNDLLRRLSKMGSTTIFCGRILTFLSGVFPLGERSGVNLRGEYGPTWEGVKAPAPEPEEDVVMLDAKEEEKEGVDKMQVDDDAKKPVPAPEDKKSDFYNTFWSLQLPFSKPPLFALPNTFDEFKDAVTKVIPVIREATAKERAMMGSRVGGSVSLKRKRELDPEESGPVTEYFFAKFLTSPDLLDLEIADTHFRRQFLFQLAILLTHLQTFTKASKAIWASARNRSLQMDFTLEPAQAEWVQETYTKVMDELKQTAPNGRAFAETVSAILEREKNWVKWKNELCTAFDKEPWSAEVDGKQVGLEEATREVRRKMREPSAEWMWRLGTEPLTSIWDNGYRAPEDLQIPFRQNIHWLVFRVGNAKDFYKRIQKEDALIALRKNKLRKVAADAEARSAAATAAKVKDEDATMEPVSAPEENATSRPAAPAPASNPAGSPIHPSLPAKPGSPTSAEPVPTAPPAAPAPPPAKPVAVPSTDDEIRQREENKDRWAWLAFRMARDQHLEHFGKIGTGDVELLVKEIEAEKKRKEQQGAGTAEEIGSASPVAGASKVLVAGSDTDAGKSEEKPEDGDVQMDVILPVQLLGPRISDPPAENPCDWRRRLHRYHFLFGFPSVETDWCLAGSHVIYTLQNTRRYKVISLDNGHNSHPLALSRVSALSRSELPEGASARDIETTVIESHACDLTRRDEIRAVFEKYGKGGIWGVVHIAAYKAVGESVEIPLTYYENNVTATLFLLQTMQEFDCTRIVYSSSATVYGIPPTIPIPETTRLKADSPYGKTKVMSETMLDDLCHADPKWSAIALRYFNPAGAHPSGQIGEDPKGRPGNLLPLLAHMAVGRVDASTLTVFGNDYPTPDGTCVRDYLHVLDLAKGHLLALEALNPNSKVFESTPDARYKAYNLGQGKGVSVLEIIAAMRKATGFDFKYEIIGRRRGDVPDLTADPALAQKELGFKTNEDLAVMCRDLWNFQSKNPEGYGKQE</sequence>
<dbReference type="Gene3D" id="3.90.25.10">
    <property type="entry name" value="UDP-galactose 4-epimerase, domain 1"/>
    <property type="match status" value="1"/>
</dbReference>
<evidence type="ECO:0000256" key="6">
    <source>
        <dbReference type="ARBA" id="ARBA00023144"/>
    </source>
</evidence>
<evidence type="ECO:0000313" key="13">
    <source>
        <dbReference type="EMBL" id="KAJ7024411.1"/>
    </source>
</evidence>
<feature type="compositionally biased region" description="Low complexity" evidence="11">
    <location>
        <begin position="566"/>
        <end position="582"/>
    </location>
</feature>
<dbReference type="PANTHER" id="PTHR43725:SF47">
    <property type="entry name" value="UDP-GLUCOSE 4-EPIMERASE"/>
    <property type="match status" value="1"/>
</dbReference>
<evidence type="ECO:0000256" key="3">
    <source>
        <dbReference type="ARBA" id="ARBA00004947"/>
    </source>
</evidence>
<dbReference type="Gene3D" id="3.40.50.720">
    <property type="entry name" value="NAD(P)-binding Rossmann-like Domain"/>
    <property type="match status" value="1"/>
</dbReference>
<gene>
    <name evidence="13" type="ORF">C8F04DRAFT_1302753</name>
</gene>
<keyword evidence="6" id="KW-0119">Carbohydrate metabolism</keyword>
<dbReference type="NCBIfam" id="TIGR01179">
    <property type="entry name" value="galE"/>
    <property type="match status" value="1"/>
</dbReference>
<evidence type="ECO:0000256" key="5">
    <source>
        <dbReference type="ARBA" id="ARBA00023027"/>
    </source>
</evidence>
<dbReference type="InterPro" id="IPR021861">
    <property type="entry name" value="THO_THOC1"/>
</dbReference>
<proteinExistence type="inferred from homology"/>
<protein>
    <submittedName>
        <fullName evidence="13">THO complex subunit 1 transcription elongation factor-domain-containing protein</fullName>
    </submittedName>
</protein>
<dbReference type="SUPFAM" id="SSF51735">
    <property type="entry name" value="NAD(P)-binding Rossmann-fold domains"/>
    <property type="match status" value="1"/>
</dbReference>
<dbReference type="PRINTS" id="PR01713">
    <property type="entry name" value="NUCEPIMERASE"/>
</dbReference>
<comment type="pathway">
    <text evidence="4">Carbohydrate metabolism; hexose metabolism.</text>
</comment>
<evidence type="ECO:0000256" key="4">
    <source>
        <dbReference type="ARBA" id="ARBA00005028"/>
    </source>
</evidence>
<feature type="compositionally biased region" description="Pro residues" evidence="11">
    <location>
        <begin position="601"/>
        <end position="614"/>
    </location>
</feature>
<evidence type="ECO:0000256" key="10">
    <source>
        <dbReference type="ARBA" id="ARBA00038238"/>
    </source>
</evidence>
<evidence type="ECO:0000256" key="11">
    <source>
        <dbReference type="SAM" id="MobiDB-lite"/>
    </source>
</evidence>
<dbReference type="InterPro" id="IPR001509">
    <property type="entry name" value="Epimerase_deHydtase"/>
</dbReference>
<comment type="catalytic activity">
    <reaction evidence="1">
        <text>UDP-alpha-D-glucose = UDP-alpha-D-galactose</text>
        <dbReference type="Rhea" id="RHEA:22168"/>
        <dbReference type="ChEBI" id="CHEBI:58885"/>
        <dbReference type="ChEBI" id="CHEBI:66914"/>
        <dbReference type="EC" id="5.1.3.2"/>
    </reaction>
</comment>
<dbReference type="EMBL" id="JARJCM010000171">
    <property type="protein sequence ID" value="KAJ7024411.1"/>
    <property type="molecule type" value="Genomic_DNA"/>
</dbReference>
<keyword evidence="13" id="KW-0251">Elongation factor</keyword>
<keyword evidence="7" id="KW-0413">Isomerase</keyword>
<organism evidence="13 14">
    <name type="scientific">Mycena alexandri</name>
    <dbReference type="NCBI Taxonomy" id="1745969"/>
    <lineage>
        <taxon>Eukaryota</taxon>
        <taxon>Fungi</taxon>
        <taxon>Dikarya</taxon>
        <taxon>Basidiomycota</taxon>
        <taxon>Agaricomycotina</taxon>
        <taxon>Agaricomycetes</taxon>
        <taxon>Agaricomycetidae</taxon>
        <taxon>Agaricales</taxon>
        <taxon>Marasmiineae</taxon>
        <taxon>Mycenaceae</taxon>
        <taxon>Mycena</taxon>
    </lineage>
</organism>
<dbReference type="Pfam" id="PF01370">
    <property type="entry name" value="Epimerase"/>
    <property type="match status" value="1"/>
</dbReference>
<feature type="region of interest" description="Disordered" evidence="11">
    <location>
        <begin position="542"/>
        <end position="629"/>
    </location>
</feature>
<feature type="domain" description="NAD-dependent epimerase/dehydratase" evidence="12">
    <location>
        <begin position="766"/>
        <end position="1025"/>
    </location>
</feature>
<keyword evidence="13" id="KW-0648">Protein biosynthesis</keyword>
<dbReference type="CDD" id="cd05247">
    <property type="entry name" value="UDP_G4E_1_SDR_e"/>
    <property type="match status" value="1"/>
</dbReference>
<dbReference type="GO" id="GO:0003746">
    <property type="term" value="F:translation elongation factor activity"/>
    <property type="evidence" value="ECO:0007669"/>
    <property type="project" value="UniProtKB-KW"/>
</dbReference>
<reference evidence="13" key="1">
    <citation type="submission" date="2023-03" db="EMBL/GenBank/DDBJ databases">
        <title>Massive genome expansion in bonnet fungi (Mycena s.s.) driven by repeated elements and novel gene families across ecological guilds.</title>
        <authorList>
            <consortium name="Lawrence Berkeley National Laboratory"/>
            <person name="Harder C.B."/>
            <person name="Miyauchi S."/>
            <person name="Viragh M."/>
            <person name="Kuo A."/>
            <person name="Thoen E."/>
            <person name="Andreopoulos B."/>
            <person name="Lu D."/>
            <person name="Skrede I."/>
            <person name="Drula E."/>
            <person name="Henrissat B."/>
            <person name="Morin E."/>
            <person name="Kohler A."/>
            <person name="Barry K."/>
            <person name="LaButti K."/>
            <person name="Morin E."/>
            <person name="Salamov A."/>
            <person name="Lipzen A."/>
            <person name="Mereny Z."/>
            <person name="Hegedus B."/>
            <person name="Baldrian P."/>
            <person name="Stursova M."/>
            <person name="Weitz H."/>
            <person name="Taylor A."/>
            <person name="Grigoriev I.V."/>
            <person name="Nagy L.G."/>
            <person name="Martin F."/>
            <person name="Kauserud H."/>
        </authorList>
    </citation>
    <scope>NUCLEOTIDE SEQUENCE</scope>
    <source>
        <strain evidence="13">CBHHK200</strain>
    </source>
</reference>
<dbReference type="GO" id="GO:0005829">
    <property type="term" value="C:cytosol"/>
    <property type="evidence" value="ECO:0007669"/>
    <property type="project" value="TreeGrafter"/>
</dbReference>
<comment type="cofactor">
    <cofactor evidence="2">
        <name>NAD(+)</name>
        <dbReference type="ChEBI" id="CHEBI:57540"/>
    </cofactor>
</comment>
<evidence type="ECO:0000256" key="9">
    <source>
        <dbReference type="ARBA" id="ARBA00037955"/>
    </source>
</evidence>
<dbReference type="InterPro" id="IPR005886">
    <property type="entry name" value="UDP_G4E"/>
</dbReference>
<evidence type="ECO:0000313" key="14">
    <source>
        <dbReference type="Proteomes" id="UP001218188"/>
    </source>
</evidence>
<comment type="similarity">
    <text evidence="9">In the N-terminal section; belongs to the NAD(P)-dependent epimerase/dehydratase family.</text>
</comment>
<dbReference type="PANTHER" id="PTHR43725">
    <property type="entry name" value="UDP-GLUCOSE 4-EPIMERASE"/>
    <property type="match status" value="1"/>
</dbReference>